<dbReference type="InterPro" id="IPR008936">
    <property type="entry name" value="Rho_GTPase_activation_prot"/>
</dbReference>
<dbReference type="InterPro" id="IPR000198">
    <property type="entry name" value="RhoGAP_dom"/>
</dbReference>
<dbReference type="Pfam" id="PF00610">
    <property type="entry name" value="DEP"/>
    <property type="match status" value="1"/>
</dbReference>
<dbReference type="Ensembl" id="ENSCCNT00000029913.1">
    <property type="protein sequence ID" value="ENSCCNP00000023422.1"/>
    <property type="gene ID" value="ENSCCNG00000022993.1"/>
</dbReference>
<dbReference type="Pfam" id="PF00620">
    <property type="entry name" value="RhoGAP"/>
    <property type="match status" value="1"/>
</dbReference>
<dbReference type="FunFam" id="1.10.10.10:FF:000182">
    <property type="entry name" value="DEP domain-containing protein 1B isoform 1"/>
    <property type="match status" value="1"/>
</dbReference>
<accession>A0A8C0X9P5</accession>
<dbReference type="GO" id="GO:0005634">
    <property type="term" value="C:nucleus"/>
    <property type="evidence" value="ECO:0007669"/>
    <property type="project" value="TreeGrafter"/>
</dbReference>
<organism evidence="5">
    <name type="scientific">Castor canadensis</name>
    <name type="common">American beaver</name>
    <dbReference type="NCBI Taxonomy" id="51338"/>
    <lineage>
        <taxon>Eukaryota</taxon>
        <taxon>Metazoa</taxon>
        <taxon>Chordata</taxon>
        <taxon>Craniata</taxon>
        <taxon>Vertebrata</taxon>
        <taxon>Euteleostomi</taxon>
        <taxon>Mammalia</taxon>
        <taxon>Eutheria</taxon>
        <taxon>Euarchontoglires</taxon>
        <taxon>Glires</taxon>
        <taxon>Rodentia</taxon>
        <taxon>Castorimorpha</taxon>
        <taxon>Castoridae</taxon>
        <taxon>Castor</taxon>
    </lineage>
</organism>
<proteinExistence type="predicted"/>
<dbReference type="RefSeq" id="XP_073935889.1">
    <property type="nucleotide sequence ID" value="XM_074079788.1"/>
</dbReference>
<dbReference type="PANTHER" id="PTHR16206:SF12">
    <property type="entry name" value="DEP DOMAIN-CONTAINING PROTEIN 1A"/>
    <property type="match status" value="1"/>
</dbReference>
<dbReference type="GO" id="GO:0005096">
    <property type="term" value="F:GTPase activator activity"/>
    <property type="evidence" value="ECO:0007669"/>
    <property type="project" value="UniProtKB-KW"/>
</dbReference>
<dbReference type="Gene3D" id="1.10.10.10">
    <property type="entry name" value="Winged helix-like DNA-binding domain superfamily/Winged helix DNA-binding domain"/>
    <property type="match status" value="1"/>
</dbReference>
<dbReference type="GO" id="GO:0035556">
    <property type="term" value="P:intracellular signal transduction"/>
    <property type="evidence" value="ECO:0007669"/>
    <property type="project" value="InterPro"/>
</dbReference>
<dbReference type="GO" id="GO:0017053">
    <property type="term" value="C:transcription repressor complex"/>
    <property type="evidence" value="ECO:0007669"/>
    <property type="project" value="TreeGrafter"/>
</dbReference>
<evidence type="ECO:0000256" key="1">
    <source>
        <dbReference type="ARBA" id="ARBA00022468"/>
    </source>
</evidence>
<dbReference type="CDD" id="cd04405">
    <property type="entry name" value="RhoGAP_BRCC3-like"/>
    <property type="match status" value="1"/>
</dbReference>
<dbReference type="FunFam" id="1.10.555.10:FF:000029">
    <property type="entry name" value="DEP domain-containing protein 1B isoform X2"/>
    <property type="match status" value="1"/>
</dbReference>
<protein>
    <recommendedName>
        <fullName evidence="2">DEP domain-containing protein 1B</fullName>
    </recommendedName>
</protein>
<keyword evidence="1" id="KW-0343">GTPase activation</keyword>
<dbReference type="GeneID" id="109698728"/>
<dbReference type="PANTHER" id="PTHR16206">
    <property type="entry name" value="DEP DOMAIN-CONTAINING"/>
    <property type="match status" value="1"/>
</dbReference>
<dbReference type="SUPFAM" id="SSF48350">
    <property type="entry name" value="GTPase activation domain, GAP"/>
    <property type="match status" value="1"/>
</dbReference>
<evidence type="ECO:0000313" key="5">
    <source>
        <dbReference type="Ensembl" id="ENSCCNP00000023422.1"/>
    </source>
</evidence>
<dbReference type="InterPro" id="IPR036388">
    <property type="entry name" value="WH-like_DNA-bd_sf"/>
</dbReference>
<dbReference type="SUPFAM" id="SSF46785">
    <property type="entry name" value="Winged helix' DNA-binding domain"/>
    <property type="match status" value="1"/>
</dbReference>
<sequence length="528" mass="61671">MEGRGVPPGPYRATKLWNEVTTSFRAGMPLRKHRQHFKKYGNCFTAGEAVDWLYNLLRNNSNFGPEVTRQQTIQLLRKFLKNHVIEDIKGRWGSENLDDNNQLFRFPTTSPLKSLPRRHPELRQNSIENISKDKDSIFKLRNLSRRTLKKHGLHYSQENTEKKNHRIINEDQENSANNREISQEDVEEVWKYIIMIYLQTILGLPSLEELINPNQIIPQYIMYNMANTSKHGVVILQDKSDDLPHWVLSAMKCLANWPRSNDTDNPSYVGFERDVFRTIADYFLDLPEPLLTFEYYELFVNILGLLQPHLERVAINALQLCCLLLPPPNRRKLQLLLRMISRMSQNVDMPKLHDAMGIRSLMIHTFSRCVLRCAEEVDLDELLAARLVSFLMDHHQEILQVPSYLQTAVQKHLDYLKKGHVKNPGDELVAPLPIYSYCEQISAQQFDEQKISTSQAAIAELLETIIKNKTLPLKEKRRKLKQFQKEYPVIYQKRFPTTESEAALFGDKPTIKQPMLSLRKPKLRSLRY</sequence>
<evidence type="ECO:0000259" key="4">
    <source>
        <dbReference type="PROSITE" id="PS50238"/>
    </source>
</evidence>
<dbReference type="Gene3D" id="1.10.555.10">
    <property type="entry name" value="Rho GTPase activation protein"/>
    <property type="match status" value="1"/>
</dbReference>
<feature type="domain" description="Rho-GAP" evidence="4">
    <location>
        <begin position="205"/>
        <end position="399"/>
    </location>
</feature>
<evidence type="ECO:0000259" key="3">
    <source>
        <dbReference type="PROSITE" id="PS50186"/>
    </source>
</evidence>
<gene>
    <name evidence="5" type="primary">Depdc1</name>
</gene>
<dbReference type="SMART" id="SM00049">
    <property type="entry name" value="DEP"/>
    <property type="match status" value="1"/>
</dbReference>
<dbReference type="AlphaFoldDB" id="A0A8C0X9P5"/>
<reference evidence="5" key="1">
    <citation type="submission" date="2023-09" db="UniProtKB">
        <authorList>
            <consortium name="Ensembl"/>
        </authorList>
    </citation>
    <scope>IDENTIFICATION</scope>
</reference>
<dbReference type="PROSITE" id="PS50186">
    <property type="entry name" value="DEP"/>
    <property type="match status" value="1"/>
</dbReference>
<name>A0A8C0X9P5_CASCN</name>
<dbReference type="PROSITE" id="PS50238">
    <property type="entry name" value="RHOGAP"/>
    <property type="match status" value="1"/>
</dbReference>
<dbReference type="InterPro" id="IPR036390">
    <property type="entry name" value="WH_DNA-bd_sf"/>
</dbReference>
<evidence type="ECO:0000256" key="2">
    <source>
        <dbReference type="ARBA" id="ARBA00069595"/>
    </source>
</evidence>
<feature type="domain" description="DEP" evidence="3">
    <location>
        <begin position="24"/>
        <end position="108"/>
    </location>
</feature>
<dbReference type="InterPro" id="IPR000591">
    <property type="entry name" value="DEP_dom"/>
</dbReference>